<accession>A0A4U3K3X8</accession>
<dbReference type="AlphaFoldDB" id="A0A4U3K3X8"/>
<dbReference type="GO" id="GO:0043022">
    <property type="term" value="F:ribosome binding"/>
    <property type="evidence" value="ECO:0007669"/>
    <property type="project" value="TreeGrafter"/>
</dbReference>
<dbReference type="GO" id="GO:0005737">
    <property type="term" value="C:cytoplasm"/>
    <property type="evidence" value="ECO:0007669"/>
    <property type="project" value="TreeGrafter"/>
</dbReference>
<dbReference type="InterPro" id="IPR016496">
    <property type="entry name" value="GTPase_HflX"/>
</dbReference>
<proteinExistence type="predicted"/>
<dbReference type="InterPro" id="IPR027417">
    <property type="entry name" value="P-loop_NTPase"/>
</dbReference>
<evidence type="ECO:0000313" key="2">
    <source>
        <dbReference type="Proteomes" id="UP000305511"/>
    </source>
</evidence>
<sequence>LEESRTMDLLLHVVDASAPDRLQHERTVQTLMKELELENIPCLTVYNKRDQVDSKEFVPTLFPNVLISTKIPEDKERLVQAIRAQMMELLEPYQLEISPTDGQLLSELRRMTLMVSEEYAENENRYIVKGFAKKESKWLAESEKE</sequence>
<dbReference type="EMBL" id="SIYF01000789">
    <property type="protein sequence ID" value="TKK55426.1"/>
    <property type="molecule type" value="Genomic_DNA"/>
</dbReference>
<name>A0A4U3K3X8_ENTFL</name>
<dbReference type="PANTHER" id="PTHR10229">
    <property type="entry name" value="GTP-BINDING PROTEIN HFLX"/>
    <property type="match status" value="1"/>
</dbReference>
<evidence type="ECO:0000313" key="1">
    <source>
        <dbReference type="EMBL" id="TKK55426.1"/>
    </source>
</evidence>
<protein>
    <submittedName>
        <fullName evidence="1">GTPase HflX</fullName>
    </submittedName>
</protein>
<dbReference type="Proteomes" id="UP000305511">
    <property type="component" value="Unassembled WGS sequence"/>
</dbReference>
<gene>
    <name evidence="1" type="ORF">EY666_19885</name>
</gene>
<dbReference type="Gene3D" id="3.40.50.300">
    <property type="entry name" value="P-loop containing nucleotide triphosphate hydrolases"/>
    <property type="match status" value="1"/>
</dbReference>
<organism evidence="1 2">
    <name type="scientific">Enterococcus faecalis</name>
    <name type="common">Streptococcus faecalis</name>
    <dbReference type="NCBI Taxonomy" id="1351"/>
    <lineage>
        <taxon>Bacteria</taxon>
        <taxon>Bacillati</taxon>
        <taxon>Bacillota</taxon>
        <taxon>Bacilli</taxon>
        <taxon>Lactobacillales</taxon>
        <taxon>Enterococcaceae</taxon>
        <taxon>Enterococcus</taxon>
    </lineage>
</organism>
<dbReference type="PANTHER" id="PTHR10229:SF0">
    <property type="entry name" value="GTP-BINDING PROTEIN 6-RELATED"/>
    <property type="match status" value="1"/>
</dbReference>
<reference evidence="1 2" key="1">
    <citation type="submission" date="2019-02" db="EMBL/GenBank/DDBJ databases">
        <title>Bacteria dissemination in different level of health care in South Africa: the effectiveness of infections prevention and control.</title>
        <authorList>
            <person name="Shobo C."/>
            <person name="Amoako D.G."/>
            <person name="Allam M."/>
            <person name="Ismail A."/>
            <person name="Bester L.A."/>
            <person name="Essack S.Y."/>
        </authorList>
    </citation>
    <scope>NUCLEOTIDE SEQUENCE [LARGE SCALE GENOMIC DNA]</scope>
    <source>
        <strain evidence="1 2">2SIL2</strain>
    </source>
</reference>
<dbReference type="SUPFAM" id="SSF52540">
    <property type="entry name" value="P-loop containing nucleoside triphosphate hydrolases"/>
    <property type="match status" value="1"/>
</dbReference>
<comment type="caution">
    <text evidence="1">The sequence shown here is derived from an EMBL/GenBank/DDBJ whole genome shotgun (WGS) entry which is preliminary data.</text>
</comment>
<feature type="non-terminal residue" evidence="1">
    <location>
        <position position="1"/>
    </location>
</feature>
<dbReference type="GO" id="GO:0005525">
    <property type="term" value="F:GTP binding"/>
    <property type="evidence" value="ECO:0007669"/>
    <property type="project" value="InterPro"/>
</dbReference>